<dbReference type="InterPro" id="IPR007541">
    <property type="entry name" value="Uncharacterised_BSP"/>
</dbReference>
<dbReference type="InParanoid" id="A0A2K1QP28"/>
<feature type="compositionally biased region" description="Low complexity" evidence="1">
    <location>
        <begin position="1"/>
        <end position="14"/>
    </location>
</feature>
<dbReference type="Proteomes" id="UP000243797">
    <property type="component" value="Unassembled WGS sequence"/>
</dbReference>
<gene>
    <name evidence="2" type="ORF">CAC42_4829</name>
</gene>
<dbReference type="AlphaFoldDB" id="A0A2K1QP28"/>
<organism evidence="2 3">
    <name type="scientific">Sphaceloma murrayae</name>
    <dbReference type="NCBI Taxonomy" id="2082308"/>
    <lineage>
        <taxon>Eukaryota</taxon>
        <taxon>Fungi</taxon>
        <taxon>Dikarya</taxon>
        <taxon>Ascomycota</taxon>
        <taxon>Pezizomycotina</taxon>
        <taxon>Dothideomycetes</taxon>
        <taxon>Dothideomycetidae</taxon>
        <taxon>Myriangiales</taxon>
        <taxon>Elsinoaceae</taxon>
        <taxon>Sphaceloma</taxon>
    </lineage>
</organism>
<feature type="region of interest" description="Disordered" evidence="1">
    <location>
        <begin position="1"/>
        <end position="41"/>
    </location>
</feature>
<feature type="region of interest" description="Disordered" evidence="1">
    <location>
        <begin position="84"/>
        <end position="121"/>
    </location>
</feature>
<sequence>MSLAPADPSPSAAPEAVNNTASEGQTAPETGHATSDRELPRPILRIELRDLRHEATKAFLNHIDPATDVANLVETVNEILYYPGKASHSPTTTSTPSSSTDNDQKPIRPHPHKPHIPPTRSVTLILRDMDGVAYTTGIDIDDDHKEIHFSLSYIRSVSRRFSSLSNRTSASSNTTSTTSSSGSTTTSTTSAGSSVPSPPRLQSSALPHPLFSPSPLSQTSHHQIRTELLGVICHELVHCYQWNALGTAPGGLIEGIADFVRLRAGFIPPHWKREGGERWDAGYQTTGYFLDWLEERCGEGAVRRLNGAMRERDYHEGLWSELFGEKVEGLWGEYCRSLETGGG</sequence>
<protein>
    <submittedName>
        <fullName evidence="2">Uncharacterized protein</fullName>
    </submittedName>
</protein>
<dbReference type="Pfam" id="PF04450">
    <property type="entry name" value="BSP"/>
    <property type="match status" value="2"/>
</dbReference>
<proteinExistence type="predicted"/>
<reference evidence="2 3" key="1">
    <citation type="submission" date="2017-06" db="EMBL/GenBank/DDBJ databases">
        <title>Draft genome sequence of a variant of Elsinoe murrayae.</title>
        <authorList>
            <person name="Cheng Q."/>
        </authorList>
    </citation>
    <scope>NUCLEOTIDE SEQUENCE [LARGE SCALE GENOMIC DNA]</scope>
    <source>
        <strain evidence="2 3">CQ-2017a</strain>
    </source>
</reference>
<accession>A0A2K1QP28</accession>
<feature type="compositionally biased region" description="Polar residues" evidence="1">
    <location>
        <begin position="17"/>
        <end position="28"/>
    </location>
</feature>
<feature type="compositionally biased region" description="Low complexity" evidence="1">
    <location>
        <begin position="89"/>
        <end position="100"/>
    </location>
</feature>
<comment type="caution">
    <text evidence="2">The sequence shown here is derived from an EMBL/GenBank/DDBJ whole genome shotgun (WGS) entry which is preliminary data.</text>
</comment>
<evidence type="ECO:0000256" key="1">
    <source>
        <dbReference type="SAM" id="MobiDB-lite"/>
    </source>
</evidence>
<name>A0A2K1QP28_9PEZI</name>
<evidence type="ECO:0000313" key="3">
    <source>
        <dbReference type="Proteomes" id="UP000243797"/>
    </source>
</evidence>
<dbReference type="PANTHER" id="PTHR33321">
    <property type="match status" value="1"/>
</dbReference>
<dbReference type="OrthoDB" id="891726at2759"/>
<keyword evidence="3" id="KW-1185">Reference proteome</keyword>
<evidence type="ECO:0000313" key="2">
    <source>
        <dbReference type="EMBL" id="PNS16865.1"/>
    </source>
</evidence>
<dbReference type="EMBL" id="NKHZ01000055">
    <property type="protein sequence ID" value="PNS16865.1"/>
    <property type="molecule type" value="Genomic_DNA"/>
</dbReference>
<feature type="compositionally biased region" description="Low complexity" evidence="1">
    <location>
        <begin position="203"/>
        <end position="217"/>
    </location>
</feature>
<dbReference type="PANTHER" id="PTHR33321:SF12">
    <property type="entry name" value="PLANT BASIC SECRETORY PROTEIN (BSP) FAMILY PROTEIN"/>
    <property type="match status" value="1"/>
</dbReference>
<feature type="region of interest" description="Disordered" evidence="1">
    <location>
        <begin position="164"/>
        <end position="218"/>
    </location>
</feature>
<dbReference type="STRING" id="2082308.A0A2K1QP28"/>
<feature type="compositionally biased region" description="Low complexity" evidence="1">
    <location>
        <begin position="164"/>
        <end position="194"/>
    </location>
</feature>